<protein>
    <submittedName>
        <fullName evidence="2">Uncharacterized protein</fullName>
    </submittedName>
</protein>
<reference evidence="2" key="1">
    <citation type="submission" date="2020-06" db="EMBL/GenBank/DDBJ databases">
        <authorList>
            <consortium name="Plant Systems Biology data submission"/>
        </authorList>
    </citation>
    <scope>NUCLEOTIDE SEQUENCE</scope>
    <source>
        <strain evidence="2">D6</strain>
    </source>
</reference>
<dbReference type="AlphaFoldDB" id="A0A9N8DVR2"/>
<evidence type="ECO:0000313" key="2">
    <source>
        <dbReference type="EMBL" id="CAB9509867.1"/>
    </source>
</evidence>
<organism evidence="2 3">
    <name type="scientific">Seminavis robusta</name>
    <dbReference type="NCBI Taxonomy" id="568900"/>
    <lineage>
        <taxon>Eukaryota</taxon>
        <taxon>Sar</taxon>
        <taxon>Stramenopiles</taxon>
        <taxon>Ochrophyta</taxon>
        <taxon>Bacillariophyta</taxon>
        <taxon>Bacillariophyceae</taxon>
        <taxon>Bacillariophycidae</taxon>
        <taxon>Naviculales</taxon>
        <taxon>Naviculaceae</taxon>
        <taxon>Seminavis</taxon>
    </lineage>
</organism>
<evidence type="ECO:0000256" key="1">
    <source>
        <dbReference type="SAM" id="MobiDB-lite"/>
    </source>
</evidence>
<dbReference type="Proteomes" id="UP001153069">
    <property type="component" value="Unassembled WGS sequence"/>
</dbReference>
<proteinExistence type="predicted"/>
<gene>
    <name evidence="2" type="ORF">SEMRO_408_G136950.1</name>
</gene>
<name>A0A9N8DVR2_9STRA</name>
<feature type="compositionally biased region" description="Basic and acidic residues" evidence="1">
    <location>
        <begin position="39"/>
        <end position="56"/>
    </location>
</feature>
<comment type="caution">
    <text evidence="2">The sequence shown here is derived from an EMBL/GenBank/DDBJ whole genome shotgun (WGS) entry which is preliminary data.</text>
</comment>
<sequence length="125" mass="14337">MEYKDWIEVMLAVDAIVYLTGSRWIGEAIIWTTKSKAQQRKETSVRQDHDGKREHTQAGLCVEELPMRQKLNKAAATGTQVIARTMTTLPTDCLWLEDCHSRHQHSAYSTFSMENAAGQVWNRSR</sequence>
<accession>A0A9N8DVR2</accession>
<evidence type="ECO:0000313" key="3">
    <source>
        <dbReference type="Proteomes" id="UP001153069"/>
    </source>
</evidence>
<keyword evidence="3" id="KW-1185">Reference proteome</keyword>
<feature type="region of interest" description="Disordered" evidence="1">
    <location>
        <begin position="39"/>
        <end position="59"/>
    </location>
</feature>
<dbReference type="EMBL" id="CAICTM010000407">
    <property type="protein sequence ID" value="CAB9509867.1"/>
    <property type="molecule type" value="Genomic_DNA"/>
</dbReference>